<evidence type="ECO:0000313" key="4">
    <source>
        <dbReference type="Proteomes" id="UP000636956"/>
    </source>
</evidence>
<dbReference type="PANTHER" id="PTHR31332">
    <property type="entry name" value="7-HYDROXYMETHYL CHLOROPHYLL A REDUCTASE, CHLOROPLASTIC"/>
    <property type="match status" value="1"/>
</dbReference>
<dbReference type="GO" id="GO:0052592">
    <property type="term" value="F:oxidoreductase activity, acting on CH or CH2 groups, with an iron-sulfur protein as acceptor"/>
    <property type="evidence" value="ECO:0007669"/>
    <property type="project" value="TreeGrafter"/>
</dbReference>
<sequence length="459" mass="50372">MHVGHGIEAVLQRGMCVGCGGCALAAGPVRVALNSRGVYQADLSELTPAQRANASRVCPFSDDAADEDVLAGEQFASLPRHPALGRHLGAYAGRSARPGRLESSSGGLTSLLLEELLRRGLVDGVIHVGRSDGDALFAYRVSRSAQDVRAVKGSVYSATSFAEVLAAVRGDGRRYAFVGVPCFVTAVRLLAREDPALAGQVPYLVGLVCGHLKSGFFAESLSWQAGVKPAALTSIDFRVKNPHRRAYSYDYRVTGGGKSRDRRIDSTLDGNWAYGAFQPEACNFCDDVFAETADITFGDAWVAPYLDDWRGTNIVVTRSRELDDLVRELRDVGQIELDELTPERVALSQAGGLRHRRDGLRVRLADDRAAGLSVPRKRVEPGYEALTEQRIALVRQRRVLSRISLEAFAEARRQGRWAAYARPMRRGIRRYRAIEAASTPWVVRQVSRWKARARKLIGR</sequence>
<proteinExistence type="predicted"/>
<feature type="domain" description="Coenzyme F420 hydrogenase/dehydrogenase beta subunit N-terminal" evidence="1">
    <location>
        <begin position="91"/>
        <end position="165"/>
    </location>
</feature>
<keyword evidence="4" id="KW-1185">Reference proteome</keyword>
<dbReference type="Pfam" id="PF04432">
    <property type="entry name" value="FrhB_FdhB_C"/>
    <property type="match status" value="1"/>
</dbReference>
<dbReference type="Proteomes" id="UP000636956">
    <property type="component" value="Unassembled WGS sequence"/>
</dbReference>
<reference evidence="3" key="1">
    <citation type="journal article" date="2014" name="Int. J. Syst. Evol. Microbiol.">
        <title>Complete genome sequence of Corynebacterium casei LMG S-19264T (=DSM 44701T), isolated from a smear-ripened cheese.</title>
        <authorList>
            <consortium name="US DOE Joint Genome Institute (JGI-PGF)"/>
            <person name="Walter F."/>
            <person name="Albersmeier A."/>
            <person name="Kalinowski J."/>
            <person name="Ruckert C."/>
        </authorList>
    </citation>
    <scope>NUCLEOTIDE SEQUENCE</scope>
    <source>
        <strain evidence="3">CGMCC 1.8984</strain>
    </source>
</reference>
<reference evidence="3" key="2">
    <citation type="submission" date="2020-09" db="EMBL/GenBank/DDBJ databases">
        <authorList>
            <person name="Sun Q."/>
            <person name="Zhou Y."/>
        </authorList>
    </citation>
    <scope>NUCLEOTIDE SEQUENCE</scope>
    <source>
        <strain evidence="3">CGMCC 1.8984</strain>
    </source>
</reference>
<accession>A0A917UWG6</accession>
<feature type="domain" description="Coenzyme F420 hydrogenase/dehydrogenase beta subunit C-terminal" evidence="2">
    <location>
        <begin position="173"/>
        <end position="342"/>
    </location>
</feature>
<organism evidence="3 4">
    <name type="scientific">Agromyces bauzanensis</name>
    <dbReference type="NCBI Taxonomy" id="1308924"/>
    <lineage>
        <taxon>Bacteria</taxon>
        <taxon>Bacillati</taxon>
        <taxon>Actinomycetota</taxon>
        <taxon>Actinomycetes</taxon>
        <taxon>Micrococcales</taxon>
        <taxon>Microbacteriaceae</taxon>
        <taxon>Agromyces</taxon>
    </lineage>
</organism>
<protein>
    <submittedName>
        <fullName evidence="3">Coenzyme F420 hydrogenase</fullName>
    </submittedName>
</protein>
<dbReference type="PANTHER" id="PTHR31332:SF0">
    <property type="entry name" value="7-HYDROXYMETHYL CHLOROPHYLL A REDUCTASE, CHLOROPLASTIC"/>
    <property type="match status" value="1"/>
</dbReference>
<dbReference type="InterPro" id="IPR045220">
    <property type="entry name" value="FRHB/FDHB/HCAR-like"/>
</dbReference>
<dbReference type="AlphaFoldDB" id="A0A917UWG6"/>
<gene>
    <name evidence="3" type="ORF">GCM10011372_31330</name>
</gene>
<comment type="caution">
    <text evidence="3">The sequence shown here is derived from an EMBL/GenBank/DDBJ whole genome shotgun (WGS) entry which is preliminary data.</text>
</comment>
<evidence type="ECO:0000259" key="1">
    <source>
        <dbReference type="Pfam" id="PF04422"/>
    </source>
</evidence>
<dbReference type="InterPro" id="IPR007516">
    <property type="entry name" value="Co_F420_Hydgase/DH_bsu_N"/>
</dbReference>
<evidence type="ECO:0000259" key="2">
    <source>
        <dbReference type="Pfam" id="PF04432"/>
    </source>
</evidence>
<name>A0A917UWG6_9MICO</name>
<dbReference type="Pfam" id="PF04422">
    <property type="entry name" value="FrhB_FdhB_N"/>
    <property type="match status" value="1"/>
</dbReference>
<dbReference type="EMBL" id="BMMD01000022">
    <property type="protein sequence ID" value="GGJ90538.1"/>
    <property type="molecule type" value="Genomic_DNA"/>
</dbReference>
<dbReference type="InterPro" id="IPR007525">
    <property type="entry name" value="FrhB_FdhB_C"/>
</dbReference>
<evidence type="ECO:0000313" key="3">
    <source>
        <dbReference type="EMBL" id="GGJ90538.1"/>
    </source>
</evidence>